<accession>A0ABR4C891</accession>
<dbReference type="Proteomes" id="UP001595075">
    <property type="component" value="Unassembled WGS sequence"/>
</dbReference>
<organism evidence="1 2">
    <name type="scientific">Oculimacula yallundae</name>
    <dbReference type="NCBI Taxonomy" id="86028"/>
    <lineage>
        <taxon>Eukaryota</taxon>
        <taxon>Fungi</taxon>
        <taxon>Dikarya</taxon>
        <taxon>Ascomycota</taxon>
        <taxon>Pezizomycotina</taxon>
        <taxon>Leotiomycetes</taxon>
        <taxon>Helotiales</taxon>
        <taxon>Ploettnerulaceae</taxon>
        <taxon>Oculimacula</taxon>
    </lineage>
</organism>
<comment type="caution">
    <text evidence="1">The sequence shown here is derived from an EMBL/GenBank/DDBJ whole genome shotgun (WGS) entry which is preliminary data.</text>
</comment>
<dbReference type="EMBL" id="JAZHXI010000011">
    <property type="protein sequence ID" value="KAL2066125.1"/>
    <property type="molecule type" value="Genomic_DNA"/>
</dbReference>
<keyword evidence="2" id="KW-1185">Reference proteome</keyword>
<name>A0ABR4C891_9HELO</name>
<reference evidence="1 2" key="1">
    <citation type="journal article" date="2024" name="Commun. Biol.">
        <title>Comparative genomic analysis of thermophilic fungi reveals convergent evolutionary adaptations and gene losses.</title>
        <authorList>
            <person name="Steindorff A.S."/>
            <person name="Aguilar-Pontes M.V."/>
            <person name="Robinson A.J."/>
            <person name="Andreopoulos B."/>
            <person name="LaButti K."/>
            <person name="Kuo A."/>
            <person name="Mondo S."/>
            <person name="Riley R."/>
            <person name="Otillar R."/>
            <person name="Haridas S."/>
            <person name="Lipzen A."/>
            <person name="Grimwood J."/>
            <person name="Schmutz J."/>
            <person name="Clum A."/>
            <person name="Reid I.D."/>
            <person name="Moisan M.C."/>
            <person name="Butler G."/>
            <person name="Nguyen T.T.M."/>
            <person name="Dewar K."/>
            <person name="Conant G."/>
            <person name="Drula E."/>
            <person name="Henrissat B."/>
            <person name="Hansel C."/>
            <person name="Singer S."/>
            <person name="Hutchinson M.I."/>
            <person name="de Vries R.P."/>
            <person name="Natvig D.O."/>
            <person name="Powell A.J."/>
            <person name="Tsang A."/>
            <person name="Grigoriev I.V."/>
        </authorList>
    </citation>
    <scope>NUCLEOTIDE SEQUENCE [LARGE SCALE GENOMIC DNA]</scope>
    <source>
        <strain evidence="1 2">CBS 494.80</strain>
    </source>
</reference>
<proteinExistence type="predicted"/>
<evidence type="ECO:0000313" key="1">
    <source>
        <dbReference type="EMBL" id="KAL2066125.1"/>
    </source>
</evidence>
<protein>
    <submittedName>
        <fullName evidence="1">Uncharacterized protein</fullName>
    </submittedName>
</protein>
<sequence length="11" mass="1391">MAEIANLFRYY</sequence>
<gene>
    <name evidence="1" type="ORF">VTL71DRAFT_2196</name>
</gene>
<evidence type="ECO:0000313" key="2">
    <source>
        <dbReference type="Proteomes" id="UP001595075"/>
    </source>
</evidence>